<dbReference type="OrthoDB" id="1085796at2759"/>
<organism evidence="2 3">
    <name type="scientific">Capsella rubella</name>
    <dbReference type="NCBI Taxonomy" id="81985"/>
    <lineage>
        <taxon>Eukaryota</taxon>
        <taxon>Viridiplantae</taxon>
        <taxon>Streptophyta</taxon>
        <taxon>Embryophyta</taxon>
        <taxon>Tracheophyta</taxon>
        <taxon>Spermatophyta</taxon>
        <taxon>Magnoliopsida</taxon>
        <taxon>eudicotyledons</taxon>
        <taxon>Gunneridae</taxon>
        <taxon>Pentapetalae</taxon>
        <taxon>rosids</taxon>
        <taxon>malvids</taxon>
        <taxon>Brassicales</taxon>
        <taxon>Brassicaceae</taxon>
        <taxon>Camelineae</taxon>
        <taxon>Capsella</taxon>
    </lineage>
</organism>
<keyword evidence="3" id="KW-1185">Reference proteome</keyword>
<keyword evidence="1" id="KW-0732">Signal</keyword>
<feature type="signal peptide" evidence="1">
    <location>
        <begin position="1"/>
        <end position="21"/>
    </location>
</feature>
<evidence type="ECO:0000313" key="3">
    <source>
        <dbReference type="Proteomes" id="UP000029121"/>
    </source>
</evidence>
<evidence type="ECO:0000256" key="1">
    <source>
        <dbReference type="SAM" id="SignalP"/>
    </source>
</evidence>
<dbReference type="AlphaFoldDB" id="R0GA61"/>
<dbReference type="Proteomes" id="UP000029121">
    <property type="component" value="Unassembled WGS sequence"/>
</dbReference>
<reference evidence="3" key="1">
    <citation type="journal article" date="2013" name="Nat. Genet.">
        <title>The Capsella rubella genome and the genomic consequences of rapid mating system evolution.</title>
        <authorList>
            <person name="Slotte T."/>
            <person name="Hazzouri K.M."/>
            <person name="Agren J.A."/>
            <person name="Koenig D."/>
            <person name="Maumus F."/>
            <person name="Guo Y.L."/>
            <person name="Steige K."/>
            <person name="Platts A.E."/>
            <person name="Escobar J.S."/>
            <person name="Newman L.K."/>
            <person name="Wang W."/>
            <person name="Mandakova T."/>
            <person name="Vello E."/>
            <person name="Smith L.M."/>
            <person name="Henz S.R."/>
            <person name="Steffen J."/>
            <person name="Takuno S."/>
            <person name="Brandvain Y."/>
            <person name="Coop G."/>
            <person name="Andolfatto P."/>
            <person name="Hu T.T."/>
            <person name="Blanchette M."/>
            <person name="Clark R.M."/>
            <person name="Quesneville H."/>
            <person name="Nordborg M."/>
            <person name="Gaut B.S."/>
            <person name="Lysak M.A."/>
            <person name="Jenkins J."/>
            <person name="Grimwood J."/>
            <person name="Chapman J."/>
            <person name="Prochnik S."/>
            <person name="Shu S."/>
            <person name="Rokhsar D."/>
            <person name="Schmutz J."/>
            <person name="Weigel D."/>
            <person name="Wright S.I."/>
        </authorList>
    </citation>
    <scope>NUCLEOTIDE SEQUENCE [LARGE SCALE GENOMIC DNA]</scope>
    <source>
        <strain evidence="3">cv. Monte Gargano</strain>
    </source>
</reference>
<sequence>MILKLLLLVSLLVVVIRQSYAVADYCDGDDDCKLVCIPPYACNLTRHLCMCNPNPSHDHASSSEEHCIPGHKDCGGIH</sequence>
<feature type="chain" id="PRO_5004350862" evidence="1">
    <location>
        <begin position="22"/>
        <end position="78"/>
    </location>
</feature>
<dbReference type="EMBL" id="KB870807">
    <property type="protein sequence ID" value="EOA32451.1"/>
    <property type="molecule type" value="Genomic_DNA"/>
</dbReference>
<dbReference type="KEGG" id="crb:17893639"/>
<name>R0GA61_9BRAS</name>
<proteinExistence type="predicted"/>
<gene>
    <name evidence="2" type="ORF">CARUB_v10015727mg</name>
</gene>
<evidence type="ECO:0000313" key="2">
    <source>
        <dbReference type="EMBL" id="EOA32451.1"/>
    </source>
</evidence>
<protein>
    <submittedName>
        <fullName evidence="2">Uncharacterized protein</fullName>
    </submittedName>
</protein>
<accession>R0GA61</accession>